<name>A0A2R5FCZ2_9PROT</name>
<protein>
    <submittedName>
        <fullName evidence="2">UPF0125 protein</fullName>
    </submittedName>
</protein>
<proteinExistence type="predicted"/>
<accession>A0A2R5FCZ2</accession>
<gene>
    <name evidence="2" type="ORF">NMK_2394</name>
</gene>
<feature type="chain" id="PRO_5015344606" evidence="1">
    <location>
        <begin position="22"/>
        <end position="44"/>
    </location>
</feature>
<comment type="caution">
    <text evidence="2">The sequence shown here is derived from an EMBL/GenBank/DDBJ whole genome shotgun (WGS) entry which is preliminary data.</text>
</comment>
<feature type="signal peptide" evidence="1">
    <location>
        <begin position="1"/>
        <end position="21"/>
    </location>
</feature>
<evidence type="ECO:0000313" key="3">
    <source>
        <dbReference type="Proteomes" id="UP000245081"/>
    </source>
</evidence>
<feature type="non-terminal residue" evidence="2">
    <location>
        <position position="44"/>
    </location>
</feature>
<keyword evidence="1" id="KW-0732">Signal</keyword>
<keyword evidence="3" id="KW-1185">Reference proteome</keyword>
<dbReference type="Proteomes" id="UP000245081">
    <property type="component" value="Unassembled WGS sequence"/>
</dbReference>
<reference evidence="2 3" key="1">
    <citation type="journal article" date="2018" name="Environ. Microbiol.">
        <title>Isolation and genomic characterization of Novimethylophilus kurashikiensis gen. nov. sp. nov., a new lanthanide-dependent methylotrophic species of Methylophilaceae.</title>
        <authorList>
            <person name="Lv H."/>
            <person name="Sahin N."/>
            <person name="Tani A."/>
        </authorList>
    </citation>
    <scope>NUCLEOTIDE SEQUENCE [LARGE SCALE GENOMIC DNA]</scope>
    <source>
        <strain evidence="2 3">La2-4</strain>
    </source>
</reference>
<organism evidence="2 3">
    <name type="scientific">Novimethylophilus kurashikiensis</name>
    <dbReference type="NCBI Taxonomy" id="1825523"/>
    <lineage>
        <taxon>Bacteria</taxon>
        <taxon>Pseudomonadati</taxon>
        <taxon>Pseudomonadota</taxon>
        <taxon>Betaproteobacteria</taxon>
        <taxon>Nitrosomonadales</taxon>
        <taxon>Methylophilaceae</taxon>
        <taxon>Novimethylophilus</taxon>
    </lineage>
</organism>
<dbReference type="AlphaFoldDB" id="A0A2R5FCZ2"/>
<evidence type="ECO:0000256" key="1">
    <source>
        <dbReference type="SAM" id="SignalP"/>
    </source>
</evidence>
<dbReference type="EMBL" id="BDOQ01000010">
    <property type="protein sequence ID" value="GBG14793.1"/>
    <property type="molecule type" value="Genomic_DNA"/>
</dbReference>
<evidence type="ECO:0000313" key="2">
    <source>
        <dbReference type="EMBL" id="GBG14793.1"/>
    </source>
</evidence>
<sequence>MIAPLLSLLIVAMSLFSSSVAADTTIVIMRHAEKPAAGQAQRQA</sequence>